<protein>
    <recommendedName>
        <fullName evidence="4">DUF4112 domain-containing protein</fullName>
    </recommendedName>
</protein>
<name>A0A0D8ZWN9_9CYAN</name>
<evidence type="ECO:0000313" key="2">
    <source>
        <dbReference type="EMBL" id="KJH71661.1"/>
    </source>
</evidence>
<dbReference type="PANTHER" id="PTHR35519:SF2">
    <property type="entry name" value="PH DOMAIN PROTEIN"/>
    <property type="match status" value="1"/>
</dbReference>
<dbReference type="Proteomes" id="UP000032452">
    <property type="component" value="Unassembled WGS sequence"/>
</dbReference>
<dbReference type="OrthoDB" id="513552at2"/>
<dbReference type="EMBL" id="JYON01000010">
    <property type="protein sequence ID" value="KJH71661.1"/>
    <property type="molecule type" value="Genomic_DNA"/>
</dbReference>
<feature type="transmembrane region" description="Helical" evidence="1">
    <location>
        <begin position="133"/>
        <end position="161"/>
    </location>
</feature>
<dbReference type="Pfam" id="PF13430">
    <property type="entry name" value="DUF4112"/>
    <property type="match status" value="1"/>
</dbReference>
<gene>
    <name evidence="2" type="ORF">UH38_11380</name>
</gene>
<dbReference type="AlphaFoldDB" id="A0A0D8ZWN9"/>
<proteinExistence type="predicted"/>
<accession>A0A0D8ZWN9</accession>
<reference evidence="2 3" key="1">
    <citation type="submission" date="2015-02" db="EMBL/GenBank/DDBJ databases">
        <title>Draft genome of a novel marine cyanobacterium (Chroococcales) isolated from South Atlantic Ocean.</title>
        <authorList>
            <person name="Rigonato J."/>
            <person name="Alvarenga D.O."/>
            <person name="Branco L.H."/>
            <person name="Varani A.M."/>
            <person name="Brandini F.P."/>
            <person name="Fiore M.F."/>
        </authorList>
    </citation>
    <scope>NUCLEOTIDE SEQUENCE [LARGE SCALE GENOMIC DNA]</scope>
    <source>
        <strain evidence="2 3">CENA595</strain>
    </source>
</reference>
<organism evidence="2 3">
    <name type="scientific">Aliterella atlantica CENA595</name>
    <dbReference type="NCBI Taxonomy" id="1618023"/>
    <lineage>
        <taxon>Bacteria</taxon>
        <taxon>Bacillati</taxon>
        <taxon>Cyanobacteriota</taxon>
        <taxon>Cyanophyceae</taxon>
        <taxon>Chroococcidiopsidales</taxon>
        <taxon>Aliterellaceae</taxon>
        <taxon>Aliterella</taxon>
    </lineage>
</organism>
<keyword evidence="3" id="KW-1185">Reference proteome</keyword>
<keyword evidence="1" id="KW-0472">Membrane</keyword>
<evidence type="ECO:0008006" key="4">
    <source>
        <dbReference type="Google" id="ProtNLM"/>
    </source>
</evidence>
<evidence type="ECO:0000256" key="1">
    <source>
        <dbReference type="SAM" id="Phobius"/>
    </source>
</evidence>
<keyword evidence="1" id="KW-1133">Transmembrane helix</keyword>
<dbReference type="PATRIC" id="fig|1618023.3.peg.4100"/>
<dbReference type="RefSeq" id="WP_045054769.1">
    <property type="nucleotide sequence ID" value="NZ_CAWMDP010000046.1"/>
</dbReference>
<dbReference type="STRING" id="1618023.UH38_11380"/>
<evidence type="ECO:0000313" key="3">
    <source>
        <dbReference type="Proteomes" id="UP000032452"/>
    </source>
</evidence>
<keyword evidence="1" id="KW-0812">Transmembrane</keyword>
<dbReference type="InterPro" id="IPR025187">
    <property type="entry name" value="DUF4112"/>
</dbReference>
<feature type="transmembrane region" description="Helical" evidence="1">
    <location>
        <begin position="47"/>
        <end position="68"/>
    </location>
</feature>
<dbReference type="PANTHER" id="PTHR35519">
    <property type="entry name" value="MEMBRANE PROTEINS"/>
    <property type="match status" value="1"/>
</dbReference>
<sequence length="166" mass="18036">MSQTSQLSALATQSKLATLQRLRKFSRLLDNAIGIPGTKFRVGLDPILGIIPGAGDFIGTALSAYIVLEAARMGLPKETLGRMVSNIVLESAVGTIPVLGDLFDFAWKANTKNIELLEAHLNISPEIEKKNRWFIFFLLAGLLVFSIGILTLSIFIIRLLIQAVSG</sequence>
<comment type="caution">
    <text evidence="2">The sequence shown here is derived from an EMBL/GenBank/DDBJ whole genome shotgun (WGS) entry which is preliminary data.</text>
</comment>